<dbReference type="Proteomes" id="UP001165653">
    <property type="component" value="Unassembled WGS sequence"/>
</dbReference>
<proteinExistence type="predicted"/>
<feature type="region of interest" description="Disordered" evidence="1">
    <location>
        <begin position="72"/>
        <end position="99"/>
    </location>
</feature>
<evidence type="ECO:0000256" key="1">
    <source>
        <dbReference type="SAM" id="MobiDB-lite"/>
    </source>
</evidence>
<keyword evidence="3" id="KW-1185">Reference proteome</keyword>
<comment type="caution">
    <text evidence="2">The sequence shown here is derived from an EMBL/GenBank/DDBJ whole genome shotgun (WGS) entry which is preliminary data.</text>
</comment>
<gene>
    <name evidence="2" type="ORF">OJ996_09355</name>
</gene>
<reference evidence="2" key="1">
    <citation type="submission" date="2022-10" db="EMBL/GenBank/DDBJ databases">
        <title>Luteolibacter sp. GHJ8, whole genome shotgun sequencing project.</title>
        <authorList>
            <person name="Zhao G."/>
            <person name="Shen L."/>
        </authorList>
    </citation>
    <scope>NUCLEOTIDE SEQUENCE</scope>
    <source>
        <strain evidence="2">GHJ8</strain>
    </source>
</reference>
<organism evidence="2 3">
    <name type="scientific">Luteolibacter rhizosphaerae</name>
    <dbReference type="NCBI Taxonomy" id="2989719"/>
    <lineage>
        <taxon>Bacteria</taxon>
        <taxon>Pseudomonadati</taxon>
        <taxon>Verrucomicrobiota</taxon>
        <taxon>Verrucomicrobiia</taxon>
        <taxon>Verrucomicrobiales</taxon>
        <taxon>Verrucomicrobiaceae</taxon>
        <taxon>Luteolibacter</taxon>
    </lineage>
</organism>
<name>A0ABT3G1S6_9BACT</name>
<sequence>MQLPEDLLALVEMQNPAALAEEAQGRFPLAEIDDAIRQGEASIDLVAWLEAWRERHLGQADDERAAASELAIAGAGAKGTRMDAPPLGDPKNYEQGPPS</sequence>
<evidence type="ECO:0000313" key="2">
    <source>
        <dbReference type="EMBL" id="MCW1913781.1"/>
    </source>
</evidence>
<dbReference type="EMBL" id="JAPDDR010000004">
    <property type="protein sequence ID" value="MCW1913781.1"/>
    <property type="molecule type" value="Genomic_DNA"/>
</dbReference>
<accession>A0ABT3G1S6</accession>
<evidence type="ECO:0000313" key="3">
    <source>
        <dbReference type="Proteomes" id="UP001165653"/>
    </source>
</evidence>
<protein>
    <submittedName>
        <fullName evidence="2">Uncharacterized protein</fullName>
    </submittedName>
</protein>
<dbReference type="RefSeq" id="WP_264513282.1">
    <property type="nucleotide sequence ID" value="NZ_JAPDDR010000004.1"/>
</dbReference>